<dbReference type="EMBL" id="UGUS01000002">
    <property type="protein sequence ID" value="SUD30897.1"/>
    <property type="molecule type" value="Genomic_DNA"/>
</dbReference>
<proteinExistence type="predicted"/>
<gene>
    <name evidence="3" type="primary">batD_2</name>
    <name evidence="3" type="ORF">NCTC10392_02823</name>
</gene>
<dbReference type="Proteomes" id="UP000255125">
    <property type="component" value="Unassembled WGS sequence"/>
</dbReference>
<evidence type="ECO:0000256" key="2">
    <source>
        <dbReference type="SAM" id="SignalP"/>
    </source>
</evidence>
<keyword evidence="2" id="KW-0732">Signal</keyword>
<evidence type="ECO:0000256" key="1">
    <source>
        <dbReference type="SAM" id="Phobius"/>
    </source>
</evidence>
<keyword evidence="1" id="KW-0472">Membrane</keyword>
<dbReference type="AlphaFoldDB" id="A0A379IDG7"/>
<dbReference type="RefSeq" id="WP_038441105.1">
    <property type="nucleotide sequence ID" value="NZ_CP008896.1"/>
</dbReference>
<reference evidence="3 4" key="1">
    <citation type="submission" date="2018-06" db="EMBL/GenBank/DDBJ databases">
        <authorList>
            <consortium name="Pathogen Informatics"/>
            <person name="Doyle S."/>
        </authorList>
    </citation>
    <scope>NUCLEOTIDE SEQUENCE [LARGE SCALE GENOMIC DNA]</scope>
    <source>
        <strain evidence="3 4">NCTC10392</strain>
    </source>
</reference>
<evidence type="ECO:0000313" key="3">
    <source>
        <dbReference type="EMBL" id="SUD30897.1"/>
    </source>
</evidence>
<feature type="transmembrane region" description="Helical" evidence="1">
    <location>
        <begin position="296"/>
        <end position="317"/>
    </location>
</feature>
<dbReference type="InterPro" id="IPR025738">
    <property type="entry name" value="BatD"/>
</dbReference>
<organism evidence="3 4">
    <name type="scientific">Pseudomonas fluorescens</name>
    <dbReference type="NCBI Taxonomy" id="294"/>
    <lineage>
        <taxon>Bacteria</taxon>
        <taxon>Pseudomonadati</taxon>
        <taxon>Pseudomonadota</taxon>
        <taxon>Gammaproteobacteria</taxon>
        <taxon>Pseudomonadales</taxon>
        <taxon>Pseudomonadaceae</taxon>
        <taxon>Pseudomonas</taxon>
    </lineage>
</organism>
<evidence type="ECO:0000313" key="4">
    <source>
        <dbReference type="Proteomes" id="UP000255125"/>
    </source>
</evidence>
<protein>
    <submittedName>
        <fullName evidence="3">Protein BatD</fullName>
    </submittedName>
</protein>
<dbReference type="PANTHER" id="PTHR40940">
    <property type="entry name" value="PROTEIN BATD-RELATED"/>
    <property type="match status" value="1"/>
</dbReference>
<dbReference type="KEGG" id="pfn:HZ99_02510"/>
<feature type="chain" id="PRO_5017028460" evidence="2">
    <location>
        <begin position="20"/>
        <end position="351"/>
    </location>
</feature>
<name>A0A379IDG7_PSEFL</name>
<keyword evidence="1" id="KW-0812">Transmembrane</keyword>
<feature type="signal peptide" evidence="2">
    <location>
        <begin position="1"/>
        <end position="19"/>
    </location>
</feature>
<keyword evidence="1" id="KW-1133">Transmembrane helix</keyword>
<accession>A0A379IDG7</accession>
<dbReference type="PANTHER" id="PTHR40940:SF1">
    <property type="entry name" value="PROTEIN BATD"/>
    <property type="match status" value="1"/>
</dbReference>
<dbReference type="OrthoDB" id="5293418at2"/>
<sequence length="351" mass="38549">MNKYALLGLLFCAPLWASAPQLKVQVQLLPGPQVVVGEQLQLQVDVLTDTWFTAAANLPALQLPGARVEAPGGESEHLTQVIDGQMFYGMRYRYRITPSVAQRFNVPSLAISAQPGQASAPLSVHSAPLSFKATLPPGFAPGEYLLVADALRLTQILSASAAPLHVGDSLTRTLTLQADNTPALSLAAPPQAAIDGLRAYPQSPLVSNLDDGRGTVTGGQRVDRWVYRVEHAGHYQLPAIQVKWWDSRNHRLQVAQLPAISVEALAGTAYHPTFSIAQDLRDLGQHSRWQLSRHGLAWSAALAALVLAGYLIGVLWPRLPPLWRRARSTLRWVWRQLRLQPLNPRREKDFP</sequence>